<keyword evidence="5 14" id="KW-0547">Nucleotide-binding</keyword>
<evidence type="ECO:0000256" key="9">
    <source>
        <dbReference type="ARBA" id="ARBA00023054"/>
    </source>
</evidence>
<dbReference type="CDD" id="cd01367">
    <property type="entry name" value="KISc_KIF2_like"/>
    <property type="match status" value="1"/>
</dbReference>
<feature type="compositionally biased region" description="Basic and acidic residues" evidence="16">
    <location>
        <begin position="109"/>
        <end position="119"/>
    </location>
</feature>
<comment type="subcellular location">
    <subcellularLocation>
        <location evidence="1">Cytoplasm</location>
        <location evidence="1">Cytoskeleton</location>
        <location evidence="1">Spindle pole</location>
    </subcellularLocation>
</comment>
<keyword evidence="10 14" id="KW-0505">Motor protein</keyword>
<organism evidence="18 19">
    <name type="scientific">Trichinella patagoniensis</name>
    <dbReference type="NCBI Taxonomy" id="990121"/>
    <lineage>
        <taxon>Eukaryota</taxon>
        <taxon>Metazoa</taxon>
        <taxon>Ecdysozoa</taxon>
        <taxon>Nematoda</taxon>
        <taxon>Enoplea</taxon>
        <taxon>Dorylaimia</taxon>
        <taxon>Trichinellida</taxon>
        <taxon>Trichinellidae</taxon>
        <taxon>Trichinella</taxon>
    </lineage>
</organism>
<feature type="binding site" evidence="14">
    <location>
        <begin position="307"/>
        <end position="314"/>
    </location>
    <ligand>
        <name>ATP</name>
        <dbReference type="ChEBI" id="CHEBI:30616"/>
    </ligand>
</feature>
<dbReference type="SUPFAM" id="SSF52540">
    <property type="entry name" value="P-loop containing nucleoside triphosphate hydrolases"/>
    <property type="match status" value="1"/>
</dbReference>
<dbReference type="Pfam" id="PF22923">
    <property type="entry name" value="KIF2A-like_1st"/>
    <property type="match status" value="1"/>
</dbReference>
<dbReference type="Gene3D" id="3.40.850.10">
    <property type="entry name" value="Kinesin motor domain"/>
    <property type="match status" value="1"/>
</dbReference>
<dbReference type="OrthoDB" id="3176171at2759"/>
<evidence type="ECO:0000256" key="6">
    <source>
        <dbReference type="ARBA" id="ARBA00022776"/>
    </source>
</evidence>
<dbReference type="FunFam" id="3.40.850.10:FF:000012">
    <property type="entry name" value="Kinesin-like protein"/>
    <property type="match status" value="1"/>
</dbReference>
<proteinExistence type="inferred from homology"/>
<dbReference type="GO" id="GO:0005524">
    <property type="term" value="F:ATP binding"/>
    <property type="evidence" value="ECO:0007669"/>
    <property type="project" value="UniProtKB-UniRule"/>
</dbReference>
<dbReference type="STRING" id="990121.A0A0V1A3X5"/>
<evidence type="ECO:0000256" key="14">
    <source>
        <dbReference type="PROSITE-ProRule" id="PRU00283"/>
    </source>
</evidence>
<dbReference type="GO" id="GO:0051301">
    <property type="term" value="P:cell division"/>
    <property type="evidence" value="ECO:0007669"/>
    <property type="project" value="UniProtKB-KW"/>
</dbReference>
<keyword evidence="8 14" id="KW-0067">ATP-binding</keyword>
<evidence type="ECO:0000256" key="3">
    <source>
        <dbReference type="ARBA" id="ARBA00022618"/>
    </source>
</evidence>
<evidence type="ECO:0000256" key="7">
    <source>
        <dbReference type="ARBA" id="ARBA00022829"/>
    </source>
</evidence>
<reference evidence="18 19" key="1">
    <citation type="submission" date="2015-01" db="EMBL/GenBank/DDBJ databases">
        <title>Evolution of Trichinella species and genotypes.</title>
        <authorList>
            <person name="Korhonen P.K."/>
            <person name="Edoardo P."/>
            <person name="Giuseppe L.R."/>
            <person name="Gasser R.B."/>
        </authorList>
    </citation>
    <scope>NUCLEOTIDE SEQUENCE [LARGE SCALE GENOMIC DNA]</scope>
    <source>
        <strain evidence="18">ISS2496</strain>
    </source>
</reference>
<dbReference type="InterPro" id="IPR001752">
    <property type="entry name" value="Kinesin_motor_dom"/>
</dbReference>
<evidence type="ECO:0000256" key="5">
    <source>
        <dbReference type="ARBA" id="ARBA00022741"/>
    </source>
</evidence>
<dbReference type="AlphaFoldDB" id="A0A0V1A3X5"/>
<evidence type="ECO:0000256" key="16">
    <source>
        <dbReference type="SAM" id="MobiDB-lite"/>
    </source>
</evidence>
<dbReference type="InterPro" id="IPR054473">
    <property type="entry name" value="KIF2A-like_N"/>
</dbReference>
<dbReference type="GO" id="GO:0007018">
    <property type="term" value="P:microtubule-based movement"/>
    <property type="evidence" value="ECO:0007669"/>
    <property type="project" value="InterPro"/>
</dbReference>
<comment type="caution">
    <text evidence="18">The sequence shown here is derived from an EMBL/GenBank/DDBJ whole genome shotgun (WGS) entry which is preliminary data.</text>
</comment>
<keyword evidence="3" id="KW-0132">Cell division</keyword>
<evidence type="ECO:0000256" key="12">
    <source>
        <dbReference type="ARBA" id="ARBA00023306"/>
    </source>
</evidence>
<evidence type="ECO:0000256" key="2">
    <source>
        <dbReference type="ARBA" id="ARBA00022490"/>
    </source>
</evidence>
<dbReference type="PRINTS" id="PR00380">
    <property type="entry name" value="KINESINHEAVY"/>
</dbReference>
<dbReference type="Pfam" id="PF00225">
    <property type="entry name" value="Kinesin"/>
    <property type="match status" value="1"/>
</dbReference>
<gene>
    <name evidence="18" type="primary">Kif2a</name>
    <name evidence="18" type="ORF">T12_14322</name>
</gene>
<keyword evidence="6" id="KW-0498">Mitosis</keyword>
<dbReference type="GO" id="GO:0003777">
    <property type="term" value="F:microtubule motor activity"/>
    <property type="evidence" value="ECO:0007669"/>
    <property type="project" value="InterPro"/>
</dbReference>
<dbReference type="PANTHER" id="PTHR47971:SF8">
    <property type="entry name" value="KINESIN-LIKE PROTEIN"/>
    <property type="match status" value="1"/>
</dbReference>
<dbReference type="GO" id="GO:0007059">
    <property type="term" value="P:chromosome segregation"/>
    <property type="evidence" value="ECO:0007669"/>
    <property type="project" value="UniProtKB-KW"/>
</dbReference>
<keyword evidence="19" id="KW-1185">Reference proteome</keyword>
<dbReference type="InterPro" id="IPR027417">
    <property type="entry name" value="P-loop_NTPase"/>
</dbReference>
<dbReference type="InterPro" id="IPR027640">
    <property type="entry name" value="Kinesin-like_fam"/>
</dbReference>
<dbReference type="Proteomes" id="UP000054783">
    <property type="component" value="Unassembled WGS sequence"/>
</dbReference>
<evidence type="ECO:0000259" key="17">
    <source>
        <dbReference type="PROSITE" id="PS50067"/>
    </source>
</evidence>
<keyword evidence="2" id="KW-0963">Cytoplasm</keyword>
<name>A0A0V1A3X5_9BILA</name>
<evidence type="ECO:0000313" key="19">
    <source>
        <dbReference type="Proteomes" id="UP000054783"/>
    </source>
</evidence>
<keyword evidence="7" id="KW-0159">Chromosome partition</keyword>
<keyword evidence="4 15" id="KW-0493">Microtubule</keyword>
<evidence type="ECO:0000256" key="15">
    <source>
        <dbReference type="RuleBase" id="RU000394"/>
    </source>
</evidence>
<evidence type="ECO:0000313" key="18">
    <source>
        <dbReference type="EMBL" id="KRY19496.1"/>
    </source>
</evidence>
<evidence type="ECO:0000256" key="10">
    <source>
        <dbReference type="ARBA" id="ARBA00023175"/>
    </source>
</evidence>
<dbReference type="PROSITE" id="PS00411">
    <property type="entry name" value="KINESIN_MOTOR_1"/>
    <property type="match status" value="1"/>
</dbReference>
<keyword evidence="11" id="KW-0206">Cytoskeleton</keyword>
<protein>
    <recommendedName>
        <fullName evidence="15">Kinesin-like protein</fullName>
    </recommendedName>
</protein>
<dbReference type="PANTHER" id="PTHR47971">
    <property type="entry name" value="KINESIN-RELATED PROTEIN 6"/>
    <property type="match status" value="1"/>
</dbReference>
<dbReference type="GO" id="GO:0005828">
    <property type="term" value="C:kinetochore microtubule"/>
    <property type="evidence" value="ECO:0007669"/>
    <property type="project" value="UniProtKB-ARBA"/>
</dbReference>
<feature type="domain" description="Kinesin motor" evidence="17">
    <location>
        <begin position="217"/>
        <end position="556"/>
    </location>
</feature>
<evidence type="ECO:0000256" key="4">
    <source>
        <dbReference type="ARBA" id="ARBA00022701"/>
    </source>
</evidence>
<dbReference type="InterPro" id="IPR019821">
    <property type="entry name" value="Kinesin_motor_CS"/>
</dbReference>
<dbReference type="PROSITE" id="PS50067">
    <property type="entry name" value="KINESIN_MOTOR_2"/>
    <property type="match status" value="1"/>
</dbReference>
<dbReference type="GO" id="GO:0008017">
    <property type="term" value="F:microtubule binding"/>
    <property type="evidence" value="ECO:0007669"/>
    <property type="project" value="InterPro"/>
</dbReference>
<sequence length="699" mass="79888">MKIGDKVQIRRSSGLSCEACISEIIPSQQLVAVHWLEGEESKGKKITFDNLLLFNPNLVIDEMEEASKEGGVKQTSETREVVGKGVKFPSMIPCSRRSLKISRAGESVGSKKEKKEMKGKNLRMRSRKDSLRVEEAWRLGRLGNQLSRLLTVNFTFSSMIEPKVEKRFSMRADIGSVKRHEPLRVQYNNKFITMIEDYRKQLLCKPLSIADPVMNNRITVCVRVRPLNETEIARKQFSVVTVAKRDVIILHQPQTKVDTTKFLENQTFRFDYVFNESCNNDMVYQYTAKPLTRTIFEKGFATCFAYGQTGTGKTYTMSGGVEGKQLNVDSGIYGKTVQDIFHLLNYEYYKLNLKVSCCFFEIYGEKVNDLLNNKQPLKVLEDGCNEIRLTNLKEVVVDNEEDVFKLIKKGSDVRTSGQTSMNRNSSRSHAVFQIILRDKMSNEVHGKFSLVDLAGNERGADNISLDRQTRIESSGINNSLFRLKECIRAIGQKKTYVPFRTSKLTMVLRDSFVAENARTCMIAMISPGNLSCEHTNYYYFLKIFIISNYSSRVKELIVNELEVMAKVDDQEVEDDLEKTYDVPISSMPACLIMQLAEKERNQSNCDTIPCEVNDEEKACSLSVLQTKLLEKHQFLLQNMKSWSACLQDLYSQNKNTKYDFMMYAGAVSALLTGHIKTMQQLQEAADEYLQLQVREAKED</sequence>
<keyword evidence="9" id="KW-0175">Coiled coil</keyword>
<evidence type="ECO:0000256" key="8">
    <source>
        <dbReference type="ARBA" id="ARBA00022840"/>
    </source>
</evidence>
<evidence type="ECO:0000256" key="11">
    <source>
        <dbReference type="ARBA" id="ARBA00023212"/>
    </source>
</evidence>
<dbReference type="EMBL" id="JYDQ01000035">
    <property type="protein sequence ID" value="KRY19496.1"/>
    <property type="molecule type" value="Genomic_DNA"/>
</dbReference>
<dbReference type="GO" id="GO:0000922">
    <property type="term" value="C:spindle pole"/>
    <property type="evidence" value="ECO:0007669"/>
    <property type="project" value="UniProtKB-SubCell"/>
</dbReference>
<dbReference type="SMART" id="SM00129">
    <property type="entry name" value="KISc"/>
    <property type="match status" value="1"/>
</dbReference>
<dbReference type="InterPro" id="IPR036961">
    <property type="entry name" value="Kinesin_motor_dom_sf"/>
</dbReference>
<dbReference type="GO" id="GO:0007019">
    <property type="term" value="P:microtubule depolymerization"/>
    <property type="evidence" value="ECO:0007669"/>
    <property type="project" value="TreeGrafter"/>
</dbReference>
<keyword evidence="12" id="KW-0131">Cell cycle</keyword>
<comment type="similarity">
    <text evidence="13">Belongs to the TRAFAC class myosin-kinesin ATPase superfamily. Kinesin family. KIN-13 subfamily.</text>
</comment>
<accession>A0A0V1A3X5</accession>
<feature type="region of interest" description="Disordered" evidence="16">
    <location>
        <begin position="103"/>
        <end position="125"/>
    </location>
</feature>
<evidence type="ECO:0000256" key="13">
    <source>
        <dbReference type="ARBA" id="ARBA00061030"/>
    </source>
</evidence>
<evidence type="ECO:0000256" key="1">
    <source>
        <dbReference type="ARBA" id="ARBA00004647"/>
    </source>
</evidence>